<dbReference type="PANTHER" id="PTHR37535:SF3">
    <property type="entry name" value="FLUG DOMAIN-CONTAINING PROTEIN"/>
    <property type="match status" value="1"/>
</dbReference>
<dbReference type="EMBL" id="MU853821">
    <property type="protein sequence ID" value="KAK3938869.1"/>
    <property type="molecule type" value="Genomic_DNA"/>
</dbReference>
<reference evidence="2" key="1">
    <citation type="journal article" date="2023" name="Mol. Phylogenet. Evol.">
        <title>Genome-scale phylogeny and comparative genomics of the fungal order Sordariales.</title>
        <authorList>
            <person name="Hensen N."/>
            <person name="Bonometti L."/>
            <person name="Westerberg I."/>
            <person name="Brannstrom I.O."/>
            <person name="Guillou S."/>
            <person name="Cros-Aarteil S."/>
            <person name="Calhoun S."/>
            <person name="Haridas S."/>
            <person name="Kuo A."/>
            <person name="Mondo S."/>
            <person name="Pangilinan J."/>
            <person name="Riley R."/>
            <person name="LaButti K."/>
            <person name="Andreopoulos B."/>
            <person name="Lipzen A."/>
            <person name="Chen C."/>
            <person name="Yan M."/>
            <person name="Daum C."/>
            <person name="Ng V."/>
            <person name="Clum A."/>
            <person name="Steindorff A."/>
            <person name="Ohm R.A."/>
            <person name="Martin F."/>
            <person name="Silar P."/>
            <person name="Natvig D.O."/>
            <person name="Lalanne C."/>
            <person name="Gautier V."/>
            <person name="Ament-Velasquez S.L."/>
            <person name="Kruys A."/>
            <person name="Hutchinson M.I."/>
            <person name="Powell A.J."/>
            <person name="Barry K."/>
            <person name="Miller A.N."/>
            <person name="Grigoriev I.V."/>
            <person name="Debuchy R."/>
            <person name="Gladieux P."/>
            <person name="Hiltunen Thoren M."/>
            <person name="Johannesson H."/>
        </authorList>
    </citation>
    <scope>NUCLEOTIDE SEQUENCE [LARGE SCALE GENOMIC DNA]</scope>
    <source>
        <strain evidence="2">CBS 340.73</strain>
    </source>
</reference>
<comment type="caution">
    <text evidence="1">The sequence shown here is derived from an EMBL/GenBank/DDBJ whole genome shotgun (WGS) entry which is preliminary data.</text>
</comment>
<accession>A0AAN6S371</accession>
<evidence type="ECO:0000313" key="2">
    <source>
        <dbReference type="Proteomes" id="UP001303473"/>
    </source>
</evidence>
<protein>
    <submittedName>
        <fullName evidence="1">Uncharacterized protein</fullName>
    </submittedName>
</protein>
<proteinExistence type="predicted"/>
<dbReference type="Proteomes" id="UP001303473">
    <property type="component" value="Unassembled WGS sequence"/>
</dbReference>
<dbReference type="AlphaFoldDB" id="A0AAN6S371"/>
<keyword evidence="2" id="KW-1185">Reference proteome</keyword>
<name>A0AAN6S371_9PEZI</name>
<evidence type="ECO:0000313" key="1">
    <source>
        <dbReference type="EMBL" id="KAK3938869.1"/>
    </source>
</evidence>
<dbReference type="PANTHER" id="PTHR37535">
    <property type="entry name" value="FLUG DOMAIN PROTEIN"/>
    <property type="match status" value="1"/>
</dbReference>
<gene>
    <name evidence="1" type="ORF">QBC46DRAFT_365220</name>
</gene>
<sequence>MSTRTKTCSRAKTRTHGDAVIERAERRGLTTDRSKISPHAVRRKLRPKTEMEYARDLEHFAEAMALGTIGKLDEEHELPTTDSLRGKKMRRFYNAWERHYNLTISLDVKRSMAPKAYGIEGELAEKLGLKDLHREQAFLTIENYVKLHELLWLNDHHDYVHDGCRVDNANLLNTHCFTSARLKELCQAKYKVRGKQVVPVPTRAHLVTGSCLPSFRWKDGQPDLKLKVRRMECKGKHKKQ</sequence>
<organism evidence="1 2">
    <name type="scientific">Diplogelasinospora grovesii</name>
    <dbReference type="NCBI Taxonomy" id="303347"/>
    <lineage>
        <taxon>Eukaryota</taxon>
        <taxon>Fungi</taxon>
        <taxon>Dikarya</taxon>
        <taxon>Ascomycota</taxon>
        <taxon>Pezizomycotina</taxon>
        <taxon>Sordariomycetes</taxon>
        <taxon>Sordariomycetidae</taxon>
        <taxon>Sordariales</taxon>
        <taxon>Diplogelasinosporaceae</taxon>
        <taxon>Diplogelasinospora</taxon>
    </lineage>
</organism>